<dbReference type="InterPro" id="IPR002994">
    <property type="entry name" value="Surf1/Shy1"/>
</dbReference>
<keyword evidence="4 6" id="KW-1133">Transmembrane helix</keyword>
<comment type="caution">
    <text evidence="8">The sequence shown here is derived from an EMBL/GenBank/DDBJ whole genome shotgun (WGS) entry which is preliminary data.</text>
</comment>
<accession>A0ABW0FNY7</accession>
<keyword evidence="3 6" id="KW-0812">Transmembrane</keyword>
<dbReference type="RefSeq" id="WP_343922746.1">
    <property type="nucleotide sequence ID" value="NZ_BAAAIR010000025.1"/>
</dbReference>
<evidence type="ECO:0000256" key="7">
    <source>
        <dbReference type="SAM" id="MobiDB-lite"/>
    </source>
</evidence>
<organism evidence="8 9">
    <name type="scientific">Brachybacterium tyrofermentans</name>
    <dbReference type="NCBI Taxonomy" id="47848"/>
    <lineage>
        <taxon>Bacteria</taxon>
        <taxon>Bacillati</taxon>
        <taxon>Actinomycetota</taxon>
        <taxon>Actinomycetes</taxon>
        <taxon>Micrococcales</taxon>
        <taxon>Dermabacteraceae</taxon>
        <taxon>Brachybacterium</taxon>
    </lineage>
</organism>
<comment type="caution">
    <text evidence="6">Lacks conserved residue(s) required for the propagation of feature annotation.</text>
</comment>
<evidence type="ECO:0000256" key="5">
    <source>
        <dbReference type="ARBA" id="ARBA00023136"/>
    </source>
</evidence>
<sequence>MTRRSTLRRVLVSRETLFAVLAVLLASALCIGLGFWQFGRFEHKRDVADVIHANFDAEPVPLQDVLPSPESALAPEDDWTPVTLRGSYCTDAQCLLYVRNRQLDGQVGFWQLVPYRTEDGTTLLVVRGWVNSQGDVSEPVSAPPVPEGEQEITVRLRPAEPTLDREIPPGQVHSVNPPQIDGLLPEHDGTLVRGAYGDLEAEDPSDPRPAALPDPETGLGPHLSYAFQWWIFALFFPAALIYRTRRTIQDLDEAEGEGASADGTADEGAPARTTTDHRPRRAAHSRPRGQDEEEEDALIDHRDG</sequence>
<protein>
    <recommendedName>
        <fullName evidence="6">SURF1-like protein</fullName>
    </recommendedName>
</protein>
<dbReference type="PANTHER" id="PTHR23427">
    <property type="entry name" value="SURFEIT LOCUS PROTEIN"/>
    <property type="match status" value="1"/>
</dbReference>
<evidence type="ECO:0000256" key="6">
    <source>
        <dbReference type="RuleBase" id="RU363076"/>
    </source>
</evidence>
<evidence type="ECO:0000256" key="3">
    <source>
        <dbReference type="ARBA" id="ARBA00022692"/>
    </source>
</evidence>
<dbReference type="InterPro" id="IPR045214">
    <property type="entry name" value="Surf1/Surf4"/>
</dbReference>
<keyword evidence="6" id="KW-1003">Cell membrane</keyword>
<feature type="region of interest" description="Disordered" evidence="7">
    <location>
        <begin position="253"/>
        <end position="304"/>
    </location>
</feature>
<evidence type="ECO:0000313" key="8">
    <source>
        <dbReference type="EMBL" id="MFC5299480.1"/>
    </source>
</evidence>
<keyword evidence="9" id="KW-1185">Reference proteome</keyword>
<evidence type="ECO:0000256" key="4">
    <source>
        <dbReference type="ARBA" id="ARBA00022989"/>
    </source>
</evidence>
<comment type="similarity">
    <text evidence="2 6">Belongs to the SURF1 family.</text>
</comment>
<evidence type="ECO:0000256" key="1">
    <source>
        <dbReference type="ARBA" id="ARBA00004370"/>
    </source>
</evidence>
<name>A0ABW0FNY7_9MICO</name>
<dbReference type="PROSITE" id="PS50895">
    <property type="entry name" value="SURF1"/>
    <property type="match status" value="1"/>
</dbReference>
<evidence type="ECO:0000313" key="9">
    <source>
        <dbReference type="Proteomes" id="UP001595937"/>
    </source>
</evidence>
<feature type="transmembrane region" description="Helical" evidence="6">
    <location>
        <begin position="223"/>
        <end position="242"/>
    </location>
</feature>
<dbReference type="GeneID" id="303296409"/>
<reference evidence="9" key="1">
    <citation type="journal article" date="2019" name="Int. J. Syst. Evol. Microbiol.">
        <title>The Global Catalogue of Microorganisms (GCM) 10K type strain sequencing project: providing services to taxonomists for standard genome sequencing and annotation.</title>
        <authorList>
            <consortium name="The Broad Institute Genomics Platform"/>
            <consortium name="The Broad Institute Genome Sequencing Center for Infectious Disease"/>
            <person name="Wu L."/>
            <person name="Ma J."/>
        </authorList>
    </citation>
    <scope>NUCLEOTIDE SEQUENCE [LARGE SCALE GENOMIC DNA]</scope>
    <source>
        <strain evidence="9">CGMCC 1.16455</strain>
    </source>
</reference>
<dbReference type="Proteomes" id="UP001595937">
    <property type="component" value="Unassembled WGS sequence"/>
</dbReference>
<feature type="region of interest" description="Disordered" evidence="7">
    <location>
        <begin position="161"/>
        <end position="181"/>
    </location>
</feature>
<dbReference type="CDD" id="cd06662">
    <property type="entry name" value="SURF1"/>
    <property type="match status" value="1"/>
</dbReference>
<dbReference type="Pfam" id="PF02104">
    <property type="entry name" value="SURF1"/>
    <property type="match status" value="1"/>
</dbReference>
<proteinExistence type="inferred from homology"/>
<dbReference type="PANTHER" id="PTHR23427:SF2">
    <property type="entry name" value="SURFEIT LOCUS PROTEIN 1"/>
    <property type="match status" value="1"/>
</dbReference>
<feature type="compositionally biased region" description="Basic residues" evidence="7">
    <location>
        <begin position="278"/>
        <end position="287"/>
    </location>
</feature>
<gene>
    <name evidence="8" type="ORF">ACFPK8_18355</name>
</gene>
<dbReference type="EMBL" id="JBHSLN010000088">
    <property type="protein sequence ID" value="MFC5299480.1"/>
    <property type="molecule type" value="Genomic_DNA"/>
</dbReference>
<keyword evidence="5 6" id="KW-0472">Membrane</keyword>
<comment type="subcellular location">
    <subcellularLocation>
        <location evidence="6">Cell membrane</location>
        <topology evidence="6">Multi-pass membrane protein</topology>
    </subcellularLocation>
    <subcellularLocation>
        <location evidence="1">Membrane</location>
    </subcellularLocation>
</comment>
<evidence type="ECO:0000256" key="2">
    <source>
        <dbReference type="ARBA" id="ARBA00007165"/>
    </source>
</evidence>